<evidence type="ECO:0000259" key="3">
    <source>
        <dbReference type="Pfam" id="PF00656"/>
    </source>
</evidence>
<dbReference type="Gene3D" id="1.10.101.10">
    <property type="entry name" value="PGBD-like superfamily/PGBD"/>
    <property type="match status" value="2"/>
</dbReference>
<evidence type="ECO:0000256" key="2">
    <source>
        <dbReference type="SAM" id="SignalP"/>
    </source>
</evidence>
<dbReference type="Pfam" id="PF00656">
    <property type="entry name" value="Peptidase_C14"/>
    <property type="match status" value="1"/>
</dbReference>
<name>A0ABV7S5M2_9RHOB</name>
<feature type="region of interest" description="Disordered" evidence="1">
    <location>
        <begin position="444"/>
        <end position="464"/>
    </location>
</feature>
<keyword evidence="2" id="KW-0732">Signal</keyword>
<proteinExistence type="predicted"/>
<sequence length="583" mass="61572">MRIAAVCLAVLAGAAPAWAENRAVIIGNADYESAPDLAGSDTAAAARALREAGFTTQDGVDQPAGAQRRALEALARAEDRPGARIVVLNGRFLHDAAETWFMGTDAGEPGALAVGRQGVPLSLVMRLMAGGKPGSVLILGTDGQQMPHRPGLENGIGLAEAPAGLSVVTGTPEAGARALAELLRGHTLGQVVAAEPALRLLSGSAADLALLDRGGRRPVVVPQAAEREAWARAATADSAAAYRDYLSDFPGGLYADAARARLGQVGGAAARRESDRQTWAAAAAGHTPAGYETYLRRFPSGRFVAVARARLAELRPGPDAAPQPSSAAAAERALTQGRAERAAIQRRLAGLGLQPGRADGVFGSRTRAAIADWQRGNRLPATGYLSRPQLQRLAALDQQAEAQQDRGWWQKTGAHGDAEGLHAYLGRYPRGIHAEAARRQLAGLPDAPPDAASGAAPGAQAPRGDEATWRWVRRQGSAAAHETYLERFPAGRHAEQARERLATLRAGIEAARREEQALLLNPSTRRLIEDRLRIAGMQPGAVDGEFTDETREALRRYQAARNLRVTGHVTQQTISSLLSDVLR</sequence>
<feature type="signal peptide" evidence="2">
    <location>
        <begin position="1"/>
        <end position="19"/>
    </location>
</feature>
<feature type="domain" description="Peptidoglycan binding-like" evidence="4">
    <location>
        <begin position="525"/>
        <end position="576"/>
    </location>
</feature>
<dbReference type="InterPro" id="IPR036366">
    <property type="entry name" value="PGBDSf"/>
</dbReference>
<accession>A0ABV7S5M2</accession>
<dbReference type="Proteomes" id="UP001595596">
    <property type="component" value="Unassembled WGS sequence"/>
</dbReference>
<dbReference type="Gene3D" id="3.40.50.1460">
    <property type="match status" value="1"/>
</dbReference>
<dbReference type="SUPFAM" id="SSF47090">
    <property type="entry name" value="PGBD-like"/>
    <property type="match status" value="2"/>
</dbReference>
<dbReference type="InterPro" id="IPR029030">
    <property type="entry name" value="Caspase-like_dom_sf"/>
</dbReference>
<dbReference type="EMBL" id="JBHRXE010000063">
    <property type="protein sequence ID" value="MFC3571541.1"/>
    <property type="molecule type" value="Genomic_DNA"/>
</dbReference>
<dbReference type="Pfam" id="PF01471">
    <property type="entry name" value="PG_binding_1"/>
    <property type="match status" value="2"/>
</dbReference>
<evidence type="ECO:0000313" key="6">
    <source>
        <dbReference type="Proteomes" id="UP001595596"/>
    </source>
</evidence>
<dbReference type="InterPro" id="IPR036365">
    <property type="entry name" value="PGBD-like_sf"/>
</dbReference>
<dbReference type="InterPro" id="IPR002477">
    <property type="entry name" value="Peptidoglycan-bd-like"/>
</dbReference>
<feature type="domain" description="Peptidoglycan binding-like" evidence="4">
    <location>
        <begin position="339"/>
        <end position="393"/>
    </location>
</feature>
<feature type="chain" id="PRO_5045730639" evidence="2">
    <location>
        <begin position="20"/>
        <end position="583"/>
    </location>
</feature>
<evidence type="ECO:0000313" key="5">
    <source>
        <dbReference type="EMBL" id="MFC3571541.1"/>
    </source>
</evidence>
<keyword evidence="6" id="KW-1185">Reference proteome</keyword>
<dbReference type="SUPFAM" id="SSF52129">
    <property type="entry name" value="Caspase-like"/>
    <property type="match status" value="1"/>
</dbReference>
<evidence type="ECO:0000256" key="1">
    <source>
        <dbReference type="SAM" id="MobiDB-lite"/>
    </source>
</evidence>
<evidence type="ECO:0000259" key="4">
    <source>
        <dbReference type="Pfam" id="PF01471"/>
    </source>
</evidence>
<feature type="domain" description="Peptidase C14 caspase" evidence="3">
    <location>
        <begin position="22"/>
        <end position="86"/>
    </location>
</feature>
<protein>
    <submittedName>
        <fullName evidence="5">Peptidoglycan-binding protein</fullName>
    </submittedName>
</protein>
<organism evidence="5 6">
    <name type="scientific">Paracoccus simplex</name>
    <dbReference type="NCBI Taxonomy" id="2086346"/>
    <lineage>
        <taxon>Bacteria</taxon>
        <taxon>Pseudomonadati</taxon>
        <taxon>Pseudomonadota</taxon>
        <taxon>Alphaproteobacteria</taxon>
        <taxon>Rhodobacterales</taxon>
        <taxon>Paracoccaceae</taxon>
        <taxon>Paracoccus</taxon>
    </lineage>
</organism>
<comment type="caution">
    <text evidence="5">The sequence shown here is derived from an EMBL/GenBank/DDBJ whole genome shotgun (WGS) entry which is preliminary data.</text>
</comment>
<reference evidence="6" key="1">
    <citation type="journal article" date="2019" name="Int. J. Syst. Evol. Microbiol.">
        <title>The Global Catalogue of Microorganisms (GCM) 10K type strain sequencing project: providing services to taxonomists for standard genome sequencing and annotation.</title>
        <authorList>
            <consortium name="The Broad Institute Genomics Platform"/>
            <consortium name="The Broad Institute Genome Sequencing Center for Infectious Disease"/>
            <person name="Wu L."/>
            <person name="Ma J."/>
        </authorList>
    </citation>
    <scope>NUCLEOTIDE SEQUENCE [LARGE SCALE GENOMIC DNA]</scope>
    <source>
        <strain evidence="6">VKM B-3226</strain>
    </source>
</reference>
<dbReference type="InterPro" id="IPR011600">
    <property type="entry name" value="Pept_C14_caspase"/>
</dbReference>
<feature type="compositionally biased region" description="Low complexity" evidence="1">
    <location>
        <begin position="444"/>
        <end position="462"/>
    </location>
</feature>
<dbReference type="RefSeq" id="WP_379033474.1">
    <property type="nucleotide sequence ID" value="NZ_JBHRXE010000063.1"/>
</dbReference>
<gene>
    <name evidence="5" type="ORF">ACFOMP_18990</name>
</gene>